<keyword evidence="1" id="KW-0238">DNA-binding</keyword>
<dbReference type="STRING" id="65357.A0A024G6D2"/>
<dbReference type="Pfam" id="PF03184">
    <property type="entry name" value="DDE_1"/>
    <property type="match status" value="1"/>
</dbReference>
<name>A0A024G6D2_9STRA</name>
<feature type="compositionally biased region" description="Polar residues" evidence="2">
    <location>
        <begin position="649"/>
        <end position="662"/>
    </location>
</feature>
<protein>
    <recommendedName>
        <fullName evidence="3">HTH CENPB-type domain-containing protein</fullName>
    </recommendedName>
</protein>
<dbReference type="InParanoid" id="A0A024G6D2"/>
<sequence>MYTSKRRTLGYEAGIGADVGASTFANRRARMKKGGNGNLTNYQRKLICEFYIRTGGIMSQKDLAQWTKHEFGLKKTPAQSTISGILRRQHEYINMSVQELNIKKRRVVQHPQLDEALANWVIQCAHRGIVVQGDMTKEKGKYFAQLLHIPEEEQPEFSNGWLHSFQVRHNFSFRKFHNYAHSRETRKFLTWSTREALSEVTQKFEVQNIFSVHETVFLYQRSPILLSTRQNEDGYEESEECFVKRLVVALACNANGSERLQPLYISHHQQPKCFRTKTAEEQSFQYFANPRAWMTGVIFSRWIERLDSAMASQRRKILLFLDVAASHVVAHLELTNITVFYLPQSLMQHAAHNKLADPAMVENPEVYNTNVKWSPQVSNPLRQATLLHTLKKQYRLSELKHACQRKRTGLVKYYGVHLLNAMEWISANWQELSRDVILHAWEMSELLPNRLDIQPELLTQKSTHLNDLLEEEWASYMLEMRIDPSSLIHDHLDDEMRIKYPIHEDTFDTVVPAEIVSDTEIDDEMEVALDENSCQIAARTATVPLLQRVHMEAQRSSIGQHTYVSNHASVMGTHANHCINSNTLHSTSPAQYNPVDLHGMSSSQMEMPTNGYVSLTSHHSMHSFHAQMQMQHFHTMQHEMGNPMMIQGMPSQRSPSQHQIQSLHDDVRELV</sequence>
<dbReference type="InterPro" id="IPR050863">
    <property type="entry name" value="CenT-Element_Derived"/>
</dbReference>
<dbReference type="AlphaFoldDB" id="A0A024G6D2"/>
<evidence type="ECO:0000313" key="5">
    <source>
        <dbReference type="Proteomes" id="UP000053237"/>
    </source>
</evidence>
<gene>
    <name evidence="4" type="ORF">BN9_029130</name>
</gene>
<proteinExistence type="predicted"/>
<dbReference type="Proteomes" id="UP000053237">
    <property type="component" value="Unassembled WGS sequence"/>
</dbReference>
<feature type="region of interest" description="Disordered" evidence="2">
    <location>
        <begin position="647"/>
        <end position="671"/>
    </location>
</feature>
<accession>A0A024G6D2</accession>
<dbReference type="InterPro" id="IPR009057">
    <property type="entry name" value="Homeodomain-like_sf"/>
</dbReference>
<dbReference type="PANTHER" id="PTHR19303">
    <property type="entry name" value="TRANSPOSON"/>
    <property type="match status" value="1"/>
</dbReference>
<comment type="caution">
    <text evidence="4">The sequence shown here is derived from an EMBL/GenBank/DDBJ whole genome shotgun (WGS) entry which is preliminary data.</text>
</comment>
<dbReference type="InterPro" id="IPR004875">
    <property type="entry name" value="DDE_SF_endonuclease_dom"/>
</dbReference>
<organism evidence="4 5">
    <name type="scientific">Albugo candida</name>
    <dbReference type="NCBI Taxonomy" id="65357"/>
    <lineage>
        <taxon>Eukaryota</taxon>
        <taxon>Sar</taxon>
        <taxon>Stramenopiles</taxon>
        <taxon>Oomycota</taxon>
        <taxon>Peronosporomycetes</taxon>
        <taxon>Albuginales</taxon>
        <taxon>Albuginaceae</taxon>
        <taxon>Albugo</taxon>
    </lineage>
</organism>
<evidence type="ECO:0000256" key="1">
    <source>
        <dbReference type="ARBA" id="ARBA00023125"/>
    </source>
</evidence>
<dbReference type="InterPro" id="IPR006600">
    <property type="entry name" value="HTH_CenpB_DNA-bd_dom"/>
</dbReference>
<dbReference type="GO" id="GO:0005634">
    <property type="term" value="C:nucleus"/>
    <property type="evidence" value="ECO:0007669"/>
    <property type="project" value="TreeGrafter"/>
</dbReference>
<dbReference type="PROSITE" id="PS51253">
    <property type="entry name" value="HTH_CENPB"/>
    <property type="match status" value="1"/>
</dbReference>
<dbReference type="Pfam" id="PF03221">
    <property type="entry name" value="HTH_Tnp_Tc5"/>
    <property type="match status" value="1"/>
</dbReference>
<reference evidence="4 5" key="1">
    <citation type="submission" date="2012-05" db="EMBL/GenBank/DDBJ databases">
        <title>Recombination and specialization in a pathogen metapopulation.</title>
        <authorList>
            <person name="Gardiner A."/>
            <person name="Kemen E."/>
            <person name="Schultz-Larsen T."/>
            <person name="MacLean D."/>
            <person name="Van Oosterhout C."/>
            <person name="Jones J.D.G."/>
        </authorList>
    </citation>
    <scope>NUCLEOTIDE SEQUENCE [LARGE SCALE GENOMIC DNA]</scope>
    <source>
        <strain evidence="4 5">Ac Nc2</strain>
    </source>
</reference>
<evidence type="ECO:0000256" key="2">
    <source>
        <dbReference type="SAM" id="MobiDB-lite"/>
    </source>
</evidence>
<evidence type="ECO:0000259" key="3">
    <source>
        <dbReference type="PROSITE" id="PS51253"/>
    </source>
</evidence>
<dbReference type="Gene3D" id="1.10.10.60">
    <property type="entry name" value="Homeodomain-like"/>
    <property type="match status" value="2"/>
</dbReference>
<feature type="domain" description="HTH CENPB-type" evidence="3">
    <location>
        <begin position="101"/>
        <end position="175"/>
    </location>
</feature>
<dbReference type="OrthoDB" id="2433378at2759"/>
<dbReference type="EMBL" id="CAIX01000030">
    <property type="protein sequence ID" value="CCI42129.1"/>
    <property type="molecule type" value="Genomic_DNA"/>
</dbReference>
<dbReference type="SUPFAM" id="SSF46689">
    <property type="entry name" value="Homeodomain-like"/>
    <property type="match status" value="1"/>
</dbReference>
<evidence type="ECO:0000313" key="4">
    <source>
        <dbReference type="EMBL" id="CCI42129.1"/>
    </source>
</evidence>
<dbReference type="SMART" id="SM00674">
    <property type="entry name" value="CENPB"/>
    <property type="match status" value="1"/>
</dbReference>
<dbReference type="PANTHER" id="PTHR19303:SF73">
    <property type="entry name" value="PROTEIN PDC2"/>
    <property type="match status" value="1"/>
</dbReference>
<keyword evidence="5" id="KW-1185">Reference proteome</keyword>
<dbReference type="GO" id="GO:0003677">
    <property type="term" value="F:DNA binding"/>
    <property type="evidence" value="ECO:0007669"/>
    <property type="project" value="UniProtKB-KW"/>
</dbReference>